<feature type="region of interest" description="Disordered" evidence="1">
    <location>
        <begin position="41"/>
        <end position="92"/>
    </location>
</feature>
<dbReference type="AlphaFoldDB" id="L1L6A4"/>
<evidence type="ECO:0000256" key="1">
    <source>
        <dbReference type="SAM" id="MobiDB-lite"/>
    </source>
</evidence>
<reference evidence="2 3" key="1">
    <citation type="submission" date="2012-11" db="EMBL/GenBank/DDBJ databases">
        <authorList>
            <person name="Huguet-Tapia J.C."/>
            <person name="Durkin A.S."/>
            <person name="Pettis G.S."/>
            <person name="Badger J.H."/>
        </authorList>
    </citation>
    <scope>NUCLEOTIDE SEQUENCE [LARGE SCALE GENOMIC DNA]</scope>
    <source>
        <strain evidence="2 3">91-03</strain>
    </source>
</reference>
<evidence type="ECO:0000313" key="2">
    <source>
        <dbReference type="EMBL" id="EKX68230.1"/>
    </source>
</evidence>
<feature type="compositionally biased region" description="Pro residues" evidence="1">
    <location>
        <begin position="120"/>
        <end position="130"/>
    </location>
</feature>
<dbReference type="Proteomes" id="UP000010411">
    <property type="component" value="Unassembled WGS sequence"/>
</dbReference>
<feature type="region of interest" description="Disordered" evidence="1">
    <location>
        <begin position="110"/>
        <end position="158"/>
    </location>
</feature>
<organism evidence="2 3">
    <name type="scientific">Streptomyces ipomoeae 91-03</name>
    <dbReference type="NCBI Taxonomy" id="698759"/>
    <lineage>
        <taxon>Bacteria</taxon>
        <taxon>Bacillati</taxon>
        <taxon>Actinomycetota</taxon>
        <taxon>Actinomycetes</taxon>
        <taxon>Kitasatosporales</taxon>
        <taxon>Streptomycetaceae</taxon>
        <taxon>Streptomyces</taxon>
    </lineage>
</organism>
<comment type="caution">
    <text evidence="2">The sequence shown here is derived from an EMBL/GenBank/DDBJ whole genome shotgun (WGS) entry which is preliminary data.</text>
</comment>
<sequence>MPFVTTTVQLPSAHARSSSGVDGVIGFTAVGDGDEEGLVCVGEAGDGSAERDGAVGAGAPASSPESDPQPISAAPRARTAQTVPAAPRAADSLAVRRRAEVPDVVMEPFYTQVPGRGPARPSPRCPPCSVHPPSRGRLGQLGDVRHRRHRATHDDCPA</sequence>
<accession>L1L6A4</accession>
<dbReference type="EMBL" id="AEJC01000094">
    <property type="protein sequence ID" value="EKX68230.1"/>
    <property type="molecule type" value="Genomic_DNA"/>
</dbReference>
<feature type="compositionally biased region" description="Low complexity" evidence="1">
    <location>
        <begin position="57"/>
        <end position="68"/>
    </location>
</feature>
<name>L1L6A4_9ACTN</name>
<gene>
    <name evidence="2" type="ORF">STRIP9103_05209</name>
</gene>
<keyword evidence="3" id="KW-1185">Reference proteome</keyword>
<evidence type="ECO:0000313" key="3">
    <source>
        <dbReference type="Proteomes" id="UP000010411"/>
    </source>
</evidence>
<protein>
    <submittedName>
        <fullName evidence="2">Uncharacterized protein</fullName>
    </submittedName>
</protein>
<proteinExistence type="predicted"/>